<comment type="caution">
    <text evidence="1">The sequence shown here is derived from an EMBL/GenBank/DDBJ whole genome shotgun (WGS) entry which is preliminary data.</text>
</comment>
<accession>A0A511Z206</accession>
<protein>
    <submittedName>
        <fullName evidence="1">Uncharacterized protein</fullName>
    </submittedName>
</protein>
<organism evidence="1 2">
    <name type="scientific">Actinotalea fermentans</name>
    <dbReference type="NCBI Taxonomy" id="43671"/>
    <lineage>
        <taxon>Bacteria</taxon>
        <taxon>Bacillati</taxon>
        <taxon>Actinomycetota</taxon>
        <taxon>Actinomycetes</taxon>
        <taxon>Micrococcales</taxon>
        <taxon>Cellulomonadaceae</taxon>
        <taxon>Actinotalea</taxon>
    </lineage>
</organism>
<proteinExistence type="predicted"/>
<dbReference type="EMBL" id="BJYK01000012">
    <property type="protein sequence ID" value="GEN81480.1"/>
    <property type="molecule type" value="Genomic_DNA"/>
</dbReference>
<dbReference type="Proteomes" id="UP000321484">
    <property type="component" value="Unassembled WGS sequence"/>
</dbReference>
<name>A0A511Z206_9CELL</name>
<evidence type="ECO:0000313" key="1">
    <source>
        <dbReference type="EMBL" id="GEN81480.1"/>
    </source>
</evidence>
<dbReference type="AlphaFoldDB" id="A0A511Z206"/>
<sequence>MAARLSGRTVPAPTEILRAVAAMYTGVAAHPISSPPPQATGHPFVEVPVESISVV</sequence>
<evidence type="ECO:0000313" key="2">
    <source>
        <dbReference type="Proteomes" id="UP000321484"/>
    </source>
</evidence>
<keyword evidence="2" id="KW-1185">Reference proteome</keyword>
<reference evidence="1 2" key="1">
    <citation type="submission" date="2019-07" db="EMBL/GenBank/DDBJ databases">
        <title>Whole genome shotgun sequence of Actinotalea fermentans NBRC 105374.</title>
        <authorList>
            <person name="Hosoyama A."/>
            <person name="Uohara A."/>
            <person name="Ohji S."/>
            <person name="Ichikawa N."/>
        </authorList>
    </citation>
    <scope>NUCLEOTIDE SEQUENCE [LARGE SCALE GENOMIC DNA]</scope>
    <source>
        <strain evidence="1 2">NBRC 105374</strain>
    </source>
</reference>
<gene>
    <name evidence="1" type="ORF">AFE02nite_32140</name>
</gene>